<feature type="transmembrane region" description="Helical" evidence="1">
    <location>
        <begin position="461"/>
        <end position="482"/>
    </location>
</feature>
<dbReference type="EMBL" id="JAKEIP010000011">
    <property type="protein sequence ID" value="MCF1593019.1"/>
    <property type="molecule type" value="Genomic_DNA"/>
</dbReference>
<organism evidence="2 3">
    <name type="scientific">Streptomyces muensis</name>
    <dbReference type="NCBI Taxonomy" id="1077944"/>
    <lineage>
        <taxon>Bacteria</taxon>
        <taxon>Bacillati</taxon>
        <taxon>Actinomycetota</taxon>
        <taxon>Actinomycetes</taxon>
        <taxon>Kitasatosporales</taxon>
        <taxon>Streptomycetaceae</taxon>
        <taxon>Streptomyces</taxon>
    </lineage>
</organism>
<gene>
    <name evidence="2" type="ORF">L0P92_05445</name>
</gene>
<sequence length="488" mass="52984">MEINDLTPAELRVWQAFPKGEAVDFRTGEGEGAAEGAGWGPERTVRATVLRALLLDGPVENGEVAALKVAGARITGVLDLRYATIDSVARLSHCHFDDVPDLSGAQLKYLNLTGSRLPGLGAARIRVDGGLRLTKCRFGGRVRLGGAQIAGALYLEGAEVTAPEGTEDPVLQLHQVTVGEDLCASRLRTRGELRLNGATISGSLRLEDAELRHSGAFVFSAEALEVGANVLCRRLNAHGRIDLRGARIPGRLDLLYSSLSHPGGTALRASSCVIGEVWLRKGPRIEGMLNLRRSQIDHLNLEPEMLPAQVRLLDLTYTSLTPHVPPEQRLPMLERDEDTFDPHGYEQLTGAYRRTGDDHAARLVQLAKQRHHRTTLPWYGRLWGHVQDATVGYGFRPMRALGWLLSLLAVGSVAFALEAPPPLKAGEAPHFNPVFYTLDLLLPVISFGQEPAFAPEGGQQALAYVLVLTGWILATTVIAGVTRTVSRH</sequence>
<keyword evidence="1" id="KW-1133">Transmembrane helix</keyword>
<name>A0A9X1TJW7_STRM4</name>
<proteinExistence type="predicted"/>
<evidence type="ECO:0000313" key="2">
    <source>
        <dbReference type="EMBL" id="MCF1593019.1"/>
    </source>
</evidence>
<dbReference type="RefSeq" id="WP_234761349.1">
    <property type="nucleotide sequence ID" value="NZ_JAKEIP010000011.1"/>
</dbReference>
<dbReference type="AlphaFoldDB" id="A0A9X1TJW7"/>
<dbReference type="Proteomes" id="UP001139384">
    <property type="component" value="Unassembled WGS sequence"/>
</dbReference>
<keyword evidence="3" id="KW-1185">Reference proteome</keyword>
<reference evidence="2" key="1">
    <citation type="submission" date="2022-01" db="EMBL/GenBank/DDBJ databases">
        <title>Draft Genome Sequences of Seven Type Strains of the Genus Streptomyces.</title>
        <authorList>
            <person name="Aziz S."/>
            <person name="Coretto E."/>
            <person name="Chronakova A."/>
            <person name="Sproer C."/>
            <person name="Huber K."/>
            <person name="Nouioui I."/>
            <person name="Gross H."/>
        </authorList>
    </citation>
    <scope>NUCLEOTIDE SEQUENCE</scope>
    <source>
        <strain evidence="2">DSM 103493</strain>
    </source>
</reference>
<comment type="caution">
    <text evidence="2">The sequence shown here is derived from an EMBL/GenBank/DDBJ whole genome shotgun (WGS) entry which is preliminary data.</text>
</comment>
<evidence type="ECO:0000313" key="3">
    <source>
        <dbReference type="Proteomes" id="UP001139384"/>
    </source>
</evidence>
<accession>A0A9X1TJW7</accession>
<protein>
    <submittedName>
        <fullName evidence="2">Membrane-associated oxidoreductase</fullName>
    </submittedName>
</protein>
<evidence type="ECO:0000256" key="1">
    <source>
        <dbReference type="SAM" id="Phobius"/>
    </source>
</evidence>
<keyword evidence="1" id="KW-0812">Transmembrane</keyword>
<keyword evidence="1" id="KW-0472">Membrane</keyword>